<comment type="caution">
    <text evidence="1">The sequence shown here is derived from an EMBL/GenBank/DDBJ whole genome shotgun (WGS) entry which is preliminary data.</text>
</comment>
<dbReference type="Proteomes" id="UP001525890">
    <property type="component" value="Unassembled WGS sequence"/>
</dbReference>
<accession>A0ABT2MMG1</accession>
<reference evidence="1 2" key="1">
    <citation type="journal article" date="2022" name="Front. Microbiol.">
        <title>High genomic differentiation and limited gene flow indicate recent cryptic speciation within the genus Laspinema (cyanobacteria).</title>
        <authorList>
            <person name="Stanojkovic A."/>
            <person name="Skoupy S."/>
            <person name="Skaloud P."/>
            <person name="Dvorak P."/>
        </authorList>
    </citation>
    <scope>NUCLEOTIDE SEQUENCE [LARGE SCALE GENOMIC DNA]</scope>
    <source>
        <strain evidence="1 2">D2a</strain>
    </source>
</reference>
<name>A0ABT2MMG1_9CYAN</name>
<protein>
    <submittedName>
        <fullName evidence="1">Uncharacterized protein</fullName>
    </submittedName>
</protein>
<dbReference type="RefSeq" id="WP_261235089.1">
    <property type="nucleotide sequence ID" value="NZ_JAMXFF010000002.1"/>
</dbReference>
<gene>
    <name evidence="1" type="ORF">NG799_01905</name>
</gene>
<sequence>MRKTPSLSDCSLNVENFFGPILSNRKLTDSDLIKLNAIASYAAFKADKTHDTVAFFEAASQLKISGFDYSEFNPDNQTDIFYDAWWASDLNSHEWLEFSVWCQQQLIKQQMQMRISIVAYFLTQQIPQTLRDSFEQWRTQSERGELIKFWRKESNYLEALKSTGKSSHYLLDLASALNEIYNAWQR</sequence>
<organism evidence="1 2">
    <name type="scientific">Laspinema palackyanum D2a</name>
    <dbReference type="NCBI Taxonomy" id="2953684"/>
    <lineage>
        <taxon>Bacteria</taxon>
        <taxon>Bacillati</taxon>
        <taxon>Cyanobacteriota</taxon>
        <taxon>Cyanophyceae</taxon>
        <taxon>Oscillatoriophycideae</taxon>
        <taxon>Oscillatoriales</taxon>
        <taxon>Laspinemataceae</taxon>
        <taxon>Laspinema</taxon>
        <taxon>Laspinema palackyanum</taxon>
    </lineage>
</organism>
<dbReference type="EMBL" id="JAMXFF010000002">
    <property type="protein sequence ID" value="MCT7965086.1"/>
    <property type="molecule type" value="Genomic_DNA"/>
</dbReference>
<keyword evidence="2" id="KW-1185">Reference proteome</keyword>
<evidence type="ECO:0000313" key="2">
    <source>
        <dbReference type="Proteomes" id="UP001525890"/>
    </source>
</evidence>
<proteinExistence type="predicted"/>
<evidence type="ECO:0000313" key="1">
    <source>
        <dbReference type="EMBL" id="MCT7965086.1"/>
    </source>
</evidence>